<dbReference type="OrthoDB" id="9804474at2"/>
<dbReference type="InterPro" id="IPR015422">
    <property type="entry name" value="PyrdxlP-dep_Trfase_small"/>
</dbReference>
<accession>E1QHQ8</accession>
<dbReference type="InterPro" id="IPR004838">
    <property type="entry name" value="NHTrfase_class1_PyrdxlP-BS"/>
</dbReference>
<comment type="similarity">
    <text evidence="1">Belongs to the class-I pyridoxal-phosphate-dependent aminotransferase family.</text>
</comment>
<dbReference type="Gene3D" id="3.90.1150.10">
    <property type="entry name" value="Aspartate Aminotransferase, domain 1"/>
    <property type="match status" value="2"/>
</dbReference>
<dbReference type="GO" id="GO:0030170">
    <property type="term" value="F:pyridoxal phosphate binding"/>
    <property type="evidence" value="ECO:0007669"/>
    <property type="project" value="InterPro"/>
</dbReference>
<evidence type="ECO:0000259" key="2">
    <source>
        <dbReference type="Pfam" id="PF00155"/>
    </source>
</evidence>
<dbReference type="InterPro" id="IPR015424">
    <property type="entry name" value="PyrdxlP-dep_Trfase"/>
</dbReference>
<protein>
    <recommendedName>
        <fullName evidence="1">Aminotransferase</fullName>
        <ecNumber evidence="1">2.6.1.-</ecNumber>
    </recommendedName>
</protein>
<dbReference type="GO" id="GO:0008483">
    <property type="term" value="F:transaminase activity"/>
    <property type="evidence" value="ECO:0007669"/>
    <property type="project" value="UniProtKB-KW"/>
</dbReference>
<dbReference type="PANTHER" id="PTHR42691:SF1">
    <property type="entry name" value="ASPARTATE AMINOTRANSFERASE YHDR-RELATED"/>
    <property type="match status" value="1"/>
</dbReference>
<dbReference type="InterPro" id="IPR015421">
    <property type="entry name" value="PyrdxlP-dep_Trfase_major"/>
</dbReference>
<sequence>MPIAAKIVDYIERASWIRAMFEVGAKLKAQVGAENVFDFSLGNPNLEPPAEFFEVARELIVNHQPGDHAYMPNGGFPAVRQTIAEHLRKQHGLPFDVDTILMTVGAAGAINITLKTILNPGDEVLVPAPLFMEYNFYIENHGGRMITAPTKADFSLDVEAMARAINEKTAAVIINNPNNPSGAVYSQAQIDALAEMLRQQSARIKRPIYLICDEPYRQIIFDGLQAPSLFKAYDNSILVTSFSKSLSLPGERIGYAAVHPQLADKAQVVAGMTLCNRILGFVNAPGLQQRIVARLLDCQADMGQYAKKRDLICQVLDAAGFDYTRPGGTFYVFPKSPIADDVAFVRAAQEEYILVVPGVGFMGPGHFRIAFCCSDETIERSAPAFKRLRQRF</sequence>
<dbReference type="Pfam" id="PF00155">
    <property type="entry name" value="Aminotran_1_2"/>
    <property type="match status" value="1"/>
</dbReference>
<dbReference type="AlphaFoldDB" id="E1QHQ8"/>
<dbReference type="NCBIfam" id="NF005305">
    <property type="entry name" value="PRK06836.1"/>
    <property type="match status" value="1"/>
</dbReference>
<evidence type="ECO:0000313" key="4">
    <source>
        <dbReference type="Proteomes" id="UP000009047"/>
    </source>
</evidence>
<keyword evidence="1" id="KW-0808">Transferase</keyword>
<reference evidence="3 4" key="1">
    <citation type="journal article" date="2010" name="Stand. Genomic Sci.">
        <title>Complete genome sequence of Desulfarculus baarsii type strain (2st14).</title>
        <authorList>
            <person name="Sun H."/>
            <person name="Spring S."/>
            <person name="Lapidus A."/>
            <person name="Davenport K."/>
            <person name="Del Rio T.G."/>
            <person name="Tice H."/>
            <person name="Nolan M."/>
            <person name="Copeland A."/>
            <person name="Cheng J.F."/>
            <person name="Lucas S."/>
            <person name="Tapia R."/>
            <person name="Goodwin L."/>
            <person name="Pitluck S."/>
            <person name="Ivanova N."/>
            <person name="Pagani I."/>
            <person name="Mavromatis K."/>
            <person name="Ovchinnikova G."/>
            <person name="Pati A."/>
            <person name="Chen A."/>
            <person name="Palaniappan K."/>
            <person name="Hauser L."/>
            <person name="Chang Y.J."/>
            <person name="Jeffries C.D."/>
            <person name="Detter J.C."/>
            <person name="Han C."/>
            <person name="Rohde M."/>
            <person name="Brambilla E."/>
            <person name="Goker M."/>
            <person name="Woyke T."/>
            <person name="Bristow J."/>
            <person name="Eisen J.A."/>
            <person name="Markowitz V."/>
            <person name="Hugenholtz P."/>
            <person name="Kyrpides N.C."/>
            <person name="Klenk H.P."/>
            <person name="Land M."/>
        </authorList>
    </citation>
    <scope>NUCLEOTIDE SEQUENCE [LARGE SCALE GENOMIC DNA]</scope>
    <source>
        <strain evidence="4">ATCC 33931 / DSM 2075 / LMG 7858 / VKM B-1802 / 2st14</strain>
    </source>
</reference>
<keyword evidence="1 3" id="KW-0032">Aminotransferase</keyword>
<organism evidence="3 4">
    <name type="scientific">Desulfarculus baarsii (strain ATCC 33931 / DSM 2075 / LMG 7858 / VKM B-1802 / 2st14)</name>
    <dbReference type="NCBI Taxonomy" id="644282"/>
    <lineage>
        <taxon>Bacteria</taxon>
        <taxon>Pseudomonadati</taxon>
        <taxon>Thermodesulfobacteriota</taxon>
        <taxon>Desulfarculia</taxon>
        <taxon>Desulfarculales</taxon>
        <taxon>Desulfarculaceae</taxon>
        <taxon>Desulfarculus</taxon>
    </lineage>
</organism>
<dbReference type="CDD" id="cd00609">
    <property type="entry name" value="AAT_like"/>
    <property type="match status" value="1"/>
</dbReference>
<dbReference type="PANTHER" id="PTHR42691">
    <property type="entry name" value="ASPARTATE AMINOTRANSFERASE YHDR-RELATED"/>
    <property type="match status" value="1"/>
</dbReference>
<keyword evidence="4" id="KW-1185">Reference proteome</keyword>
<dbReference type="PROSITE" id="PS00105">
    <property type="entry name" value="AA_TRANSFER_CLASS_1"/>
    <property type="match status" value="1"/>
</dbReference>
<dbReference type="HOGENOM" id="CLU_017584_4_3_7"/>
<dbReference type="KEGG" id="dbr:Deba_1734"/>
<dbReference type="SUPFAM" id="SSF53383">
    <property type="entry name" value="PLP-dependent transferases"/>
    <property type="match status" value="1"/>
</dbReference>
<dbReference type="EMBL" id="CP002085">
    <property type="protein sequence ID" value="ADK85101.1"/>
    <property type="molecule type" value="Genomic_DNA"/>
</dbReference>
<comment type="cofactor">
    <cofactor evidence="1">
        <name>pyridoxal 5'-phosphate</name>
        <dbReference type="ChEBI" id="CHEBI:597326"/>
    </cofactor>
</comment>
<evidence type="ECO:0000313" key="3">
    <source>
        <dbReference type="EMBL" id="ADK85101.1"/>
    </source>
</evidence>
<dbReference type="InterPro" id="IPR004839">
    <property type="entry name" value="Aminotransferase_I/II_large"/>
</dbReference>
<evidence type="ECO:0000256" key="1">
    <source>
        <dbReference type="RuleBase" id="RU000481"/>
    </source>
</evidence>
<gene>
    <name evidence="3" type="ordered locus">Deba_1734</name>
</gene>
<proteinExistence type="inferred from homology"/>
<dbReference type="eggNOG" id="COG0436">
    <property type="taxonomic scope" value="Bacteria"/>
</dbReference>
<name>E1QHQ8_DESB2</name>
<dbReference type="STRING" id="644282.Deba_1734"/>
<dbReference type="EC" id="2.6.1.-" evidence="1"/>
<dbReference type="RefSeq" id="WP_013258553.1">
    <property type="nucleotide sequence ID" value="NC_014365.1"/>
</dbReference>
<dbReference type="Gene3D" id="3.40.640.10">
    <property type="entry name" value="Type I PLP-dependent aspartate aminotransferase-like (Major domain)"/>
    <property type="match status" value="1"/>
</dbReference>
<dbReference type="Proteomes" id="UP000009047">
    <property type="component" value="Chromosome"/>
</dbReference>
<feature type="domain" description="Aminotransferase class I/classII large" evidence="2">
    <location>
        <begin position="35"/>
        <end position="382"/>
    </location>
</feature>